<evidence type="ECO:0000313" key="18">
    <source>
        <dbReference type="Proteomes" id="UP000011087"/>
    </source>
</evidence>
<keyword evidence="4" id="KW-0107">Calcium channel</keyword>
<feature type="region of interest" description="Disordered" evidence="13">
    <location>
        <begin position="1994"/>
        <end position="2027"/>
    </location>
</feature>
<keyword evidence="8 14" id="KW-1133">Transmembrane helix</keyword>
<evidence type="ECO:0000256" key="11">
    <source>
        <dbReference type="ARBA" id="ARBA00023180"/>
    </source>
</evidence>
<dbReference type="KEGG" id="gtt:GUITHDRAFT_103019"/>
<dbReference type="OrthoDB" id="10068803at2759"/>
<proteinExistence type="predicted"/>
<accession>L1JSD3</accession>
<dbReference type="HOGENOM" id="CLU_232519_0_0_1"/>
<keyword evidence="11" id="KW-0325">Glycoprotein</keyword>
<feature type="transmembrane region" description="Helical" evidence="14">
    <location>
        <begin position="1610"/>
        <end position="1632"/>
    </location>
</feature>
<evidence type="ECO:0000259" key="15">
    <source>
        <dbReference type="Pfam" id="PF00520"/>
    </source>
</evidence>
<feature type="transmembrane region" description="Helical" evidence="14">
    <location>
        <begin position="911"/>
        <end position="931"/>
    </location>
</feature>
<feature type="transmembrane region" description="Helical" evidence="14">
    <location>
        <begin position="61"/>
        <end position="77"/>
    </location>
</feature>
<evidence type="ECO:0000256" key="9">
    <source>
        <dbReference type="ARBA" id="ARBA00023065"/>
    </source>
</evidence>
<organism evidence="16">
    <name type="scientific">Guillardia theta (strain CCMP2712)</name>
    <name type="common">Cryptophyte</name>
    <dbReference type="NCBI Taxonomy" id="905079"/>
    <lineage>
        <taxon>Eukaryota</taxon>
        <taxon>Cryptophyceae</taxon>
        <taxon>Pyrenomonadales</taxon>
        <taxon>Geminigeraceae</taxon>
        <taxon>Guillardia</taxon>
    </lineage>
</organism>
<feature type="transmembrane region" description="Helical" evidence="14">
    <location>
        <begin position="773"/>
        <end position="792"/>
    </location>
</feature>
<feature type="transmembrane region" description="Helical" evidence="14">
    <location>
        <begin position="1144"/>
        <end position="1164"/>
    </location>
</feature>
<evidence type="ECO:0000256" key="13">
    <source>
        <dbReference type="SAM" id="MobiDB-lite"/>
    </source>
</evidence>
<feature type="domain" description="Ion transport" evidence="15">
    <location>
        <begin position="1489"/>
        <end position="1756"/>
    </location>
</feature>
<evidence type="ECO:0000256" key="3">
    <source>
        <dbReference type="ARBA" id="ARBA00022568"/>
    </source>
</evidence>
<dbReference type="eggNOG" id="KOG2301">
    <property type="taxonomic scope" value="Eukaryota"/>
</dbReference>
<dbReference type="GO" id="GO:0008331">
    <property type="term" value="F:high voltage-gated calcium channel activity"/>
    <property type="evidence" value="ECO:0007669"/>
    <property type="project" value="TreeGrafter"/>
</dbReference>
<dbReference type="Pfam" id="PF00520">
    <property type="entry name" value="Ion_trans"/>
    <property type="match status" value="4"/>
</dbReference>
<feature type="transmembrane region" description="Helical" evidence="14">
    <location>
        <begin position="136"/>
        <end position="162"/>
    </location>
</feature>
<dbReference type="EnsemblProtists" id="EKX51100">
    <property type="protein sequence ID" value="EKX51100"/>
    <property type="gene ID" value="GUITHDRAFT_103019"/>
</dbReference>
<feature type="transmembrane region" description="Helical" evidence="14">
    <location>
        <begin position="748"/>
        <end position="766"/>
    </location>
</feature>
<feature type="domain" description="Ion transport" evidence="15">
    <location>
        <begin position="1115"/>
        <end position="1423"/>
    </location>
</feature>
<feature type="compositionally biased region" description="Acidic residues" evidence="13">
    <location>
        <begin position="2010"/>
        <end position="2023"/>
    </location>
</feature>
<dbReference type="PANTHER" id="PTHR45628:SF7">
    <property type="entry name" value="VOLTAGE-DEPENDENT CALCIUM CHANNEL TYPE A SUBUNIT ALPHA-1"/>
    <property type="match status" value="1"/>
</dbReference>
<sequence length="2091" mass="234100">MREEEKLVEIRKGREGKRKEIGSDSGMIEGTIVELAKMASMTPKEMFLGAMDQVDKVLENVYFNWLLLGATSFHMILQSMRFLSQDPLSSISALQDKFDYYMIWVYTGIMCLRIWGKGLILHPTSFLRTGWCYLDLLVVVCAWLDRVYHFGNVMFFMVLRILKLAAESNLVLFSPLRVITRTLLIGIPRVMVVFGILLFAMVFFGILAVSLIGNTGDFHNRCGISFCQQVDATGKCLLESWQAIVPAYICRQDKDPIANPQGTCPPTLVGSPMKLNSPATNTESVGSVLEATKSTVRCLGPDLQLGKLDQETFARFEGFPPFTEYVPVNYTQWPAVTDLNWDSLKAASIPMFATFYKTAWVQFSDYSSQSTSGFIVIAFIGLIILISYYLLNLTIAIMNLNFSDEMTKENAFLEASKSSEPQEGGADDDDGEEEEEDDDDDEQDLTNLSGPRQDLLAAYSGDEYPCCGYASFPIYYLEGPIGAGLDAAGNFIAGKIKILGKIKGPVYSAKLAVWSCFRTCCASFNKFSIYLVIPEAEGLQTPFIKICYILMFAYLCTLAAQNDTINQYKCGCKQIDDLSLADRCAIGPKTIPSMTAAAADWTSRRTSWCNYSTMLHYVMLGWAGFFLFETIVTYVGHQAREASGGWEDDSRWQGPMNFLTVKRKVPEKKGSKKMVDKTYPNVTNILDAVCNLVTVIGILLTELNTKTQIFDANISLFWRTGDPAGFKLFSPTGPRVLKFVRLAIVIKFFYHLIFAVQSIPIVAIILRGFRGSMKIVVAGIQLFILVWFFMLLGREIFLYYGPDEGCNQCLACEYKDATRTCVDQCSGAPYKGCSTYKTEGDCNLNICKWANASSACKFDRSKGGVCRSNQASTHFSSTFSFDTNVNGLLLLSEIVIGSNWYDNTVAGVQSLGYGGLVFFIIFFYIANYQFLRIFVCIITNNYELKEEEKFIAQQILLDHKFHDISKKRVRNAEEKEFMEGNYERFSFNHFYERLLRGAQISLREIEAAKEGESMDYLSSEREKKSFFSLFFSSKKKEDVVDGGELLDGIRRVDGIEEDSEDEEEDPNIVYYTQSMIVTRLSINKYGKLDGGIDIDEAPSLLEIAISYVHKLAFSPYFIMITFIVIIASVVTAMMSWQGNTDTEYLLSLLFLAFFVFEMAVKMIALGMNGYFKDGWCRLDFLLVVLQILDVVENSFHFVFKEGDPKSAILKGFRALRLARLIAVIRKLPATGTQIDSIVVGVDTIIQALGASMPAILTLVVALALFMLIFAIIAMDQFAGLFYACDETGGGPAFDIPQFGALRNKTQCVGMSLRAPTAYADNNEWHDGITSSLFSFPAPRTWSTNSLIRNQFTFQDIGDSYYTLFNLLLRSNIGPTVQILASMTNRDQAPVELHSVPSVLYVIIFQILLGIFIGQVVIGVILSYLRIKSGIAFYTADQLSWPATKKAIRSIPSVFGDTSDVKEPEEENKFLLVLKTIQYKCLLLITHWKFILFMDLIVLLSCATIATTHFGASRQHTEITWYINLACLILFILEAFVKIIAIGPIGYFRNPSTCFDFLITLVGVLELIVLPRYGLELGLGSLRQFRLIRIGNRSQVFVTMLQSIAASFPQFFAVVLLLAMLIFIFGAIGTTLFPGLRYGIANRPWSGTDNLVSTMVLLFTFSSGAGGPDPKTTWGDIVVDASIAAPYCTPFSWLPNGDVDSPMGWYSGAGGAQIAIADCGSRTIATIFFFIFCFICNYIILPSFVASVINSYYEANLDKYSLISKEELLKYRKCWISLMDKTTGYLKVPDAQKDKFITLLMSLESEDCSLGFSMDDKKKFDIAMRYIKDKKVLEIKETAAILFSVREKCRPVTIVDHLLRQKALALLMSRGGNKLPKRQKAIAGKLHASLGLPPSYFEAALSGKKTKVKKNNIIYSYNIFVMIDQLANLDDEAKMLDPKAANTLKLLVEQNDEDLFTYFEEFVEASGEDLEEKDKRYYNLLAFAQRAKEIASRSMQMEKKMDLQATSGEGSEAEDLGPDEDEDGEDRKQAALATDLKFASEVPKDGEDLGKADILPTEQEVIDLTNWKACEECGEPVEIDWDVCPQCNAAVR</sequence>
<feature type="domain" description="Ion transport" evidence="15">
    <location>
        <begin position="62"/>
        <end position="406"/>
    </location>
</feature>
<evidence type="ECO:0000256" key="10">
    <source>
        <dbReference type="ARBA" id="ARBA00023136"/>
    </source>
</evidence>
<dbReference type="GO" id="GO:0005891">
    <property type="term" value="C:voltage-gated calcium channel complex"/>
    <property type="evidence" value="ECO:0007669"/>
    <property type="project" value="TreeGrafter"/>
</dbReference>
<feature type="transmembrane region" description="Helical" evidence="14">
    <location>
        <begin position="1116"/>
        <end position="1138"/>
    </location>
</feature>
<evidence type="ECO:0000256" key="2">
    <source>
        <dbReference type="ARBA" id="ARBA00022448"/>
    </source>
</evidence>
<dbReference type="Gene3D" id="1.20.120.350">
    <property type="entry name" value="Voltage-gated potassium channels. Chain C"/>
    <property type="match status" value="3"/>
</dbReference>
<gene>
    <name evidence="16" type="ORF">GUITHDRAFT_103019</name>
</gene>
<feature type="transmembrane region" description="Helical" evidence="14">
    <location>
        <begin position="614"/>
        <end position="636"/>
    </location>
</feature>
<evidence type="ECO:0000256" key="8">
    <source>
        <dbReference type="ARBA" id="ARBA00022989"/>
    </source>
</evidence>
<dbReference type="GeneID" id="17307975"/>
<keyword evidence="3" id="KW-0109">Calcium transport</keyword>
<dbReference type="InterPro" id="IPR050599">
    <property type="entry name" value="VDCC_alpha-1_subunit"/>
</dbReference>
<feature type="domain" description="Ion transport" evidence="15">
    <location>
        <begin position="611"/>
        <end position="948"/>
    </location>
</feature>
<evidence type="ECO:0000256" key="7">
    <source>
        <dbReference type="ARBA" id="ARBA00022882"/>
    </source>
</evidence>
<reference evidence="17" key="3">
    <citation type="submission" date="2016-03" db="UniProtKB">
        <authorList>
            <consortium name="EnsemblProtists"/>
        </authorList>
    </citation>
    <scope>IDENTIFICATION</scope>
</reference>
<feature type="region of interest" description="Disordered" evidence="13">
    <location>
        <begin position="413"/>
        <end position="448"/>
    </location>
</feature>
<dbReference type="SUPFAM" id="SSF81324">
    <property type="entry name" value="Voltage-gated potassium channels"/>
    <property type="match status" value="3"/>
</dbReference>
<keyword evidence="7" id="KW-0851">Voltage-gated channel</keyword>
<keyword evidence="10 14" id="KW-0472">Membrane</keyword>
<evidence type="ECO:0000313" key="17">
    <source>
        <dbReference type="EnsemblProtists" id="EKX51100"/>
    </source>
</evidence>
<dbReference type="GO" id="GO:0098703">
    <property type="term" value="P:calcium ion import across plasma membrane"/>
    <property type="evidence" value="ECO:0007669"/>
    <property type="project" value="TreeGrafter"/>
</dbReference>
<feature type="transmembrane region" description="Helical" evidence="14">
    <location>
        <begin position="1254"/>
        <end position="1273"/>
    </location>
</feature>
<keyword evidence="5 14" id="KW-0812">Transmembrane</keyword>
<evidence type="ECO:0000256" key="5">
    <source>
        <dbReference type="ARBA" id="ARBA00022692"/>
    </source>
</evidence>
<comment type="subcellular location">
    <subcellularLocation>
        <location evidence="1">Membrane</location>
        <topology evidence="1">Multi-pass membrane protein</topology>
    </subcellularLocation>
</comment>
<evidence type="ECO:0000313" key="16">
    <source>
        <dbReference type="EMBL" id="EKX51100.1"/>
    </source>
</evidence>
<feature type="compositionally biased region" description="Acidic residues" evidence="13">
    <location>
        <begin position="425"/>
        <end position="444"/>
    </location>
</feature>
<dbReference type="STRING" id="905079.L1JSD3"/>
<feature type="transmembrane region" description="Helical" evidence="14">
    <location>
        <begin position="98"/>
        <end position="116"/>
    </location>
</feature>
<evidence type="ECO:0000256" key="1">
    <source>
        <dbReference type="ARBA" id="ARBA00004141"/>
    </source>
</evidence>
<feature type="transmembrane region" description="Helical" evidence="14">
    <location>
        <begin position="1489"/>
        <end position="1512"/>
    </location>
</feature>
<feature type="transmembrane region" description="Helical" evidence="14">
    <location>
        <begin position="1726"/>
        <end position="1752"/>
    </location>
</feature>
<keyword evidence="9" id="KW-0406">Ion transport</keyword>
<reference evidence="16 18" key="1">
    <citation type="journal article" date="2012" name="Nature">
        <title>Algal genomes reveal evolutionary mosaicism and the fate of nucleomorphs.</title>
        <authorList>
            <consortium name="DOE Joint Genome Institute"/>
            <person name="Curtis B.A."/>
            <person name="Tanifuji G."/>
            <person name="Burki F."/>
            <person name="Gruber A."/>
            <person name="Irimia M."/>
            <person name="Maruyama S."/>
            <person name="Arias M.C."/>
            <person name="Ball S.G."/>
            <person name="Gile G.H."/>
            <person name="Hirakawa Y."/>
            <person name="Hopkins J.F."/>
            <person name="Kuo A."/>
            <person name="Rensing S.A."/>
            <person name="Schmutz J."/>
            <person name="Symeonidi A."/>
            <person name="Elias M."/>
            <person name="Eveleigh R.J."/>
            <person name="Herman E.K."/>
            <person name="Klute M.J."/>
            <person name="Nakayama T."/>
            <person name="Obornik M."/>
            <person name="Reyes-Prieto A."/>
            <person name="Armbrust E.V."/>
            <person name="Aves S.J."/>
            <person name="Beiko R.G."/>
            <person name="Coutinho P."/>
            <person name="Dacks J.B."/>
            <person name="Durnford D.G."/>
            <person name="Fast N.M."/>
            <person name="Green B.R."/>
            <person name="Grisdale C.J."/>
            <person name="Hempel F."/>
            <person name="Henrissat B."/>
            <person name="Hoppner M.P."/>
            <person name="Ishida K."/>
            <person name="Kim E."/>
            <person name="Koreny L."/>
            <person name="Kroth P.G."/>
            <person name="Liu Y."/>
            <person name="Malik S.B."/>
            <person name="Maier U.G."/>
            <person name="McRose D."/>
            <person name="Mock T."/>
            <person name="Neilson J.A."/>
            <person name="Onodera N.T."/>
            <person name="Poole A.M."/>
            <person name="Pritham E.J."/>
            <person name="Richards T.A."/>
            <person name="Rocap G."/>
            <person name="Roy S.W."/>
            <person name="Sarai C."/>
            <person name="Schaack S."/>
            <person name="Shirato S."/>
            <person name="Slamovits C.H."/>
            <person name="Spencer D.F."/>
            <person name="Suzuki S."/>
            <person name="Worden A.Z."/>
            <person name="Zauner S."/>
            <person name="Barry K."/>
            <person name="Bell C."/>
            <person name="Bharti A.K."/>
            <person name="Crow J.A."/>
            <person name="Grimwood J."/>
            <person name="Kramer R."/>
            <person name="Lindquist E."/>
            <person name="Lucas S."/>
            <person name="Salamov A."/>
            <person name="McFadden G.I."/>
            <person name="Lane C.E."/>
            <person name="Keeling P.J."/>
            <person name="Gray M.W."/>
            <person name="Grigoriev I.V."/>
            <person name="Archibald J.M."/>
        </authorList>
    </citation>
    <scope>NUCLEOTIDE SEQUENCE</scope>
    <source>
        <strain evidence="16 18">CCMP2712</strain>
    </source>
</reference>
<dbReference type="InterPro" id="IPR005821">
    <property type="entry name" value="Ion_trans_dom"/>
</dbReference>
<dbReference type="PANTHER" id="PTHR45628">
    <property type="entry name" value="VOLTAGE-DEPENDENT CALCIUM CHANNEL TYPE A SUBUNIT ALPHA-1"/>
    <property type="match status" value="1"/>
</dbReference>
<evidence type="ECO:0000256" key="6">
    <source>
        <dbReference type="ARBA" id="ARBA00022837"/>
    </source>
</evidence>
<dbReference type="Gene3D" id="1.10.287.70">
    <property type="match status" value="4"/>
</dbReference>
<keyword evidence="12" id="KW-0407">Ion channel</keyword>
<dbReference type="RefSeq" id="XP_005838080.1">
    <property type="nucleotide sequence ID" value="XM_005838023.1"/>
</dbReference>
<keyword evidence="6" id="KW-0106">Calcium</keyword>
<name>L1JSD3_GUITC</name>
<protein>
    <recommendedName>
        <fullName evidence="15">Ion transport domain-containing protein</fullName>
    </recommendedName>
</protein>
<feature type="transmembrane region" description="Helical" evidence="14">
    <location>
        <begin position="1398"/>
        <end position="1424"/>
    </location>
</feature>
<evidence type="ECO:0000256" key="4">
    <source>
        <dbReference type="ARBA" id="ARBA00022673"/>
    </source>
</evidence>
<dbReference type="EMBL" id="JH992976">
    <property type="protein sequence ID" value="EKX51100.1"/>
    <property type="molecule type" value="Genomic_DNA"/>
</dbReference>
<evidence type="ECO:0000256" key="12">
    <source>
        <dbReference type="ARBA" id="ARBA00023303"/>
    </source>
</evidence>
<feature type="transmembrane region" description="Helical" evidence="14">
    <location>
        <begin position="372"/>
        <end position="391"/>
    </location>
</feature>
<dbReference type="PaxDb" id="55529-EKX51100"/>
<keyword evidence="2" id="KW-0813">Transport</keyword>
<evidence type="ECO:0000256" key="14">
    <source>
        <dbReference type="SAM" id="Phobius"/>
    </source>
</evidence>
<feature type="transmembrane region" description="Helical" evidence="14">
    <location>
        <begin position="183"/>
        <end position="212"/>
    </location>
</feature>
<keyword evidence="18" id="KW-1185">Reference proteome</keyword>
<dbReference type="InterPro" id="IPR027359">
    <property type="entry name" value="Volt_channel_dom_sf"/>
</dbReference>
<dbReference type="Proteomes" id="UP000011087">
    <property type="component" value="Unassembled WGS sequence"/>
</dbReference>
<feature type="transmembrane region" description="Helical" evidence="14">
    <location>
        <begin position="1518"/>
        <end position="1540"/>
    </location>
</feature>
<reference evidence="18" key="2">
    <citation type="submission" date="2012-11" db="EMBL/GenBank/DDBJ databases">
        <authorList>
            <person name="Kuo A."/>
            <person name="Curtis B.A."/>
            <person name="Tanifuji G."/>
            <person name="Burki F."/>
            <person name="Gruber A."/>
            <person name="Irimia M."/>
            <person name="Maruyama S."/>
            <person name="Arias M.C."/>
            <person name="Ball S.G."/>
            <person name="Gile G.H."/>
            <person name="Hirakawa Y."/>
            <person name="Hopkins J.F."/>
            <person name="Rensing S.A."/>
            <person name="Schmutz J."/>
            <person name="Symeonidi A."/>
            <person name="Elias M."/>
            <person name="Eveleigh R.J."/>
            <person name="Herman E.K."/>
            <person name="Klute M.J."/>
            <person name="Nakayama T."/>
            <person name="Obornik M."/>
            <person name="Reyes-Prieto A."/>
            <person name="Armbrust E.V."/>
            <person name="Aves S.J."/>
            <person name="Beiko R.G."/>
            <person name="Coutinho P."/>
            <person name="Dacks J.B."/>
            <person name="Durnford D.G."/>
            <person name="Fast N.M."/>
            <person name="Green B.R."/>
            <person name="Grisdale C."/>
            <person name="Hempe F."/>
            <person name="Henrissat B."/>
            <person name="Hoppner M.P."/>
            <person name="Ishida K.-I."/>
            <person name="Kim E."/>
            <person name="Koreny L."/>
            <person name="Kroth P.G."/>
            <person name="Liu Y."/>
            <person name="Malik S.-B."/>
            <person name="Maier U.G."/>
            <person name="McRose D."/>
            <person name="Mock T."/>
            <person name="Neilson J.A."/>
            <person name="Onodera N.T."/>
            <person name="Poole A.M."/>
            <person name="Pritham E.J."/>
            <person name="Richards T.A."/>
            <person name="Rocap G."/>
            <person name="Roy S.W."/>
            <person name="Sarai C."/>
            <person name="Schaack S."/>
            <person name="Shirato S."/>
            <person name="Slamovits C.H."/>
            <person name="Spencer D.F."/>
            <person name="Suzuki S."/>
            <person name="Worden A.Z."/>
            <person name="Zauner S."/>
            <person name="Barry K."/>
            <person name="Bell C."/>
            <person name="Bharti A.K."/>
            <person name="Crow J.A."/>
            <person name="Grimwood J."/>
            <person name="Kramer R."/>
            <person name="Lindquist E."/>
            <person name="Lucas S."/>
            <person name="Salamov A."/>
            <person name="McFadden G.I."/>
            <person name="Lane C.E."/>
            <person name="Keeling P.J."/>
            <person name="Gray M.W."/>
            <person name="Grigoriev I.V."/>
            <person name="Archibald J.M."/>
        </authorList>
    </citation>
    <scope>NUCLEOTIDE SEQUENCE</scope>
    <source>
        <strain evidence="18">CCMP2712</strain>
    </source>
</reference>
<feature type="transmembrane region" description="Helical" evidence="14">
    <location>
        <begin position="1552"/>
        <end position="1572"/>
    </location>
</feature>